<keyword evidence="2" id="KW-1185">Reference proteome</keyword>
<proteinExistence type="predicted"/>
<comment type="caution">
    <text evidence="1">The sequence shown here is derived from an EMBL/GenBank/DDBJ whole genome shotgun (WGS) entry which is preliminary data.</text>
</comment>
<dbReference type="InterPro" id="IPR007761">
    <property type="entry name" value="MtlR-like"/>
</dbReference>
<sequence>MDEEKLKASLGFLEELMTGTADVLPEHIGNPIKKISEFRKTLNSETDRGCALMAAAYIDEKLGGLLKSYLVDDPKIIKRMFDFNGPFGTFSSRIDSTYSLGLLPGNVHKDIHLLRKIRNDFAHVSSALTFDDEPISSRCRELHLDGKDNTSRPRGKFTRAMMAALGVIEVSTQQLKRRSAMPDHDISLNQKGIDALREFLKNNGMGDLVDLVQ</sequence>
<gene>
    <name evidence="1" type="ORF">CPA45_17390</name>
</gene>
<dbReference type="Gene3D" id="1.20.120.330">
    <property type="entry name" value="Nucleotidyltransferases domain 2"/>
    <property type="match status" value="1"/>
</dbReference>
<reference evidence="2" key="1">
    <citation type="submission" date="2017-09" db="EMBL/GenBank/DDBJ databases">
        <authorList>
            <person name="Cho G.-S."/>
            <person name="Oguntoyinbo F.A."/>
            <person name="Cnockaert M."/>
            <person name="Kabisch J."/>
            <person name="Neve H."/>
            <person name="Bockelmann W."/>
            <person name="Wenning M."/>
            <person name="Franz C.M."/>
            <person name="Vandamme P."/>
        </authorList>
    </citation>
    <scope>NUCLEOTIDE SEQUENCE [LARGE SCALE GENOMIC DNA]</scope>
    <source>
        <strain evidence="2">MBT G8648</strain>
    </source>
</reference>
<dbReference type="EMBL" id="NWUX01000020">
    <property type="protein sequence ID" value="PCF94317.1"/>
    <property type="molecule type" value="Genomic_DNA"/>
</dbReference>
<accession>A0A2A4HIQ2</accession>
<dbReference type="Pfam" id="PF05068">
    <property type="entry name" value="MtlR"/>
    <property type="match status" value="1"/>
</dbReference>
<dbReference type="AlphaFoldDB" id="A0A2A4HIQ2"/>
<dbReference type="PANTHER" id="PTHR37941:SF1">
    <property type="entry name" value="FUMARASE E-RELATED"/>
    <property type="match status" value="1"/>
</dbReference>
<evidence type="ECO:0000313" key="2">
    <source>
        <dbReference type="Proteomes" id="UP000218677"/>
    </source>
</evidence>
<name>A0A2A4HIQ2_9GAMM</name>
<protein>
    <submittedName>
        <fullName evidence="1">Transcriptional regulator</fullName>
    </submittedName>
</protein>
<organism evidence="1 2">
    <name type="scientific">Vreelandella nigrificans</name>
    <dbReference type="NCBI Taxonomy" id="2042704"/>
    <lineage>
        <taxon>Bacteria</taxon>
        <taxon>Pseudomonadati</taxon>
        <taxon>Pseudomonadota</taxon>
        <taxon>Gammaproteobacteria</taxon>
        <taxon>Oceanospirillales</taxon>
        <taxon>Halomonadaceae</taxon>
        <taxon>Vreelandella</taxon>
    </lineage>
</organism>
<dbReference type="PANTHER" id="PTHR37941">
    <property type="entry name" value="FUMARASE E-RELATED"/>
    <property type="match status" value="1"/>
</dbReference>
<dbReference type="SUPFAM" id="SSF158668">
    <property type="entry name" value="MtlR-like"/>
    <property type="match status" value="1"/>
</dbReference>
<dbReference type="InterPro" id="IPR038026">
    <property type="entry name" value="MtlR-like_sf"/>
</dbReference>
<evidence type="ECO:0000313" key="1">
    <source>
        <dbReference type="EMBL" id="PCF94317.1"/>
    </source>
</evidence>
<dbReference type="OrthoDB" id="9814134at2"/>
<dbReference type="RefSeq" id="WP_096653708.1">
    <property type="nucleotide sequence ID" value="NZ_NWUX01000020.1"/>
</dbReference>
<dbReference type="GO" id="GO:0045892">
    <property type="term" value="P:negative regulation of DNA-templated transcription"/>
    <property type="evidence" value="ECO:0007669"/>
    <property type="project" value="TreeGrafter"/>
</dbReference>
<dbReference type="Proteomes" id="UP000218677">
    <property type="component" value="Unassembled WGS sequence"/>
</dbReference>